<evidence type="ECO:0000313" key="6">
    <source>
        <dbReference type="Proteomes" id="UP001139474"/>
    </source>
</evidence>
<comment type="cofactor">
    <cofactor evidence="1">
        <name>Mg(2+)</name>
        <dbReference type="ChEBI" id="CHEBI:18420"/>
    </cofactor>
</comment>
<dbReference type="GO" id="GO:0016787">
    <property type="term" value="F:hydrolase activity"/>
    <property type="evidence" value="ECO:0007669"/>
    <property type="project" value="UniProtKB-KW"/>
</dbReference>
<dbReference type="RefSeq" id="WP_253616781.1">
    <property type="nucleotide sequence ID" value="NZ_JAMZDE010000001.1"/>
</dbReference>
<evidence type="ECO:0000256" key="2">
    <source>
        <dbReference type="ARBA" id="ARBA00022801"/>
    </source>
</evidence>
<evidence type="ECO:0000256" key="3">
    <source>
        <dbReference type="RuleBase" id="RU003476"/>
    </source>
</evidence>
<dbReference type="CDD" id="cd04678">
    <property type="entry name" value="NUDIX_MTH2_Nudt15"/>
    <property type="match status" value="1"/>
</dbReference>
<organism evidence="5 6">
    <name type="scientific">Idiomarina rhizosphaerae</name>
    <dbReference type="NCBI Taxonomy" id="2961572"/>
    <lineage>
        <taxon>Bacteria</taxon>
        <taxon>Pseudomonadati</taxon>
        <taxon>Pseudomonadota</taxon>
        <taxon>Gammaproteobacteria</taxon>
        <taxon>Alteromonadales</taxon>
        <taxon>Idiomarinaceae</taxon>
        <taxon>Idiomarina</taxon>
    </lineage>
</organism>
<feature type="domain" description="Nudix hydrolase" evidence="4">
    <location>
        <begin position="3"/>
        <end position="131"/>
    </location>
</feature>
<comment type="similarity">
    <text evidence="3">Belongs to the Nudix hydrolase family.</text>
</comment>
<dbReference type="Pfam" id="PF00293">
    <property type="entry name" value="NUDIX"/>
    <property type="match status" value="1"/>
</dbReference>
<dbReference type="InterPro" id="IPR020084">
    <property type="entry name" value="NUDIX_hydrolase_CS"/>
</dbReference>
<evidence type="ECO:0000259" key="4">
    <source>
        <dbReference type="PROSITE" id="PS51462"/>
    </source>
</evidence>
<dbReference type="FunFam" id="3.90.79.10:FF:000060">
    <property type="entry name" value="Nudix hydrolase 1"/>
    <property type="match status" value="1"/>
</dbReference>
<dbReference type="AlphaFoldDB" id="A0A9X2FU54"/>
<dbReference type="EMBL" id="JAMZDE010000001">
    <property type="protein sequence ID" value="MCP1338015.1"/>
    <property type="molecule type" value="Genomic_DNA"/>
</dbReference>
<name>A0A9X2FU54_9GAMM</name>
<reference evidence="5" key="1">
    <citation type="submission" date="2022-06" db="EMBL/GenBank/DDBJ databases">
        <title>Idiomarina rhizosphaerae M1R2S28.</title>
        <authorList>
            <person name="Sun J.-Q."/>
            <person name="Li L.-F."/>
        </authorList>
    </citation>
    <scope>NUCLEOTIDE SEQUENCE</scope>
    <source>
        <strain evidence="5">M1R2S28</strain>
    </source>
</reference>
<dbReference type="PANTHER" id="PTHR16099:SF5">
    <property type="entry name" value="NUCLEOTIDE TRIPHOSPHATE DIPHOSPHATASE NUDT15"/>
    <property type="match status" value="1"/>
</dbReference>
<evidence type="ECO:0000313" key="5">
    <source>
        <dbReference type="EMBL" id="MCP1338015.1"/>
    </source>
</evidence>
<dbReference type="Gene3D" id="3.90.79.10">
    <property type="entry name" value="Nucleoside Triphosphate Pyrophosphohydrolase"/>
    <property type="match status" value="1"/>
</dbReference>
<accession>A0A9X2FU54</accession>
<gene>
    <name evidence="5" type="ORF">NJR55_00285</name>
</gene>
<dbReference type="Proteomes" id="UP001139474">
    <property type="component" value="Unassembled WGS sequence"/>
</dbReference>
<evidence type="ECO:0000256" key="1">
    <source>
        <dbReference type="ARBA" id="ARBA00001946"/>
    </source>
</evidence>
<dbReference type="InterPro" id="IPR015797">
    <property type="entry name" value="NUDIX_hydrolase-like_dom_sf"/>
</dbReference>
<keyword evidence="2 3" id="KW-0378">Hydrolase</keyword>
<protein>
    <submittedName>
        <fullName evidence="5">NUDIX hydrolase</fullName>
    </submittedName>
</protein>
<dbReference type="SUPFAM" id="SSF55811">
    <property type="entry name" value="Nudix"/>
    <property type="match status" value="1"/>
</dbReference>
<dbReference type="PROSITE" id="PS51462">
    <property type="entry name" value="NUDIX"/>
    <property type="match status" value="1"/>
</dbReference>
<keyword evidence="6" id="KW-1185">Reference proteome</keyword>
<dbReference type="PROSITE" id="PS00893">
    <property type="entry name" value="NUDIX_BOX"/>
    <property type="match status" value="1"/>
</dbReference>
<proteinExistence type="inferred from homology"/>
<dbReference type="PRINTS" id="PR00502">
    <property type="entry name" value="NUDIXFAMILY"/>
</dbReference>
<dbReference type="InterPro" id="IPR000086">
    <property type="entry name" value="NUDIX_hydrolase_dom"/>
</dbReference>
<comment type="caution">
    <text evidence="5">The sequence shown here is derived from an EMBL/GenBank/DDBJ whole genome shotgun (WGS) entry which is preliminary data.</text>
</comment>
<sequence>MSLPQVGVGVLIIRNGRVLLGKRKGAHGAGTWSAPGGHLEFGESIEDCARREVLEETGLELTNVRNGPFTNNVFQADNKHYVTIFALAEPLSGEAKTLEPNKCEGWDWFDWNKLPDPLFPPLQTLIRQGYTITNWL</sequence>
<dbReference type="PANTHER" id="PTHR16099">
    <property type="entry name" value="8-OXO-DGTP DIPHOSPHATES NUDT15"/>
    <property type="match status" value="1"/>
</dbReference>
<dbReference type="InterPro" id="IPR020476">
    <property type="entry name" value="Nudix_hydrolase"/>
</dbReference>